<evidence type="ECO:0000313" key="8">
    <source>
        <dbReference type="Proteomes" id="UP000650477"/>
    </source>
</evidence>
<accession>A0A8I0Q321</accession>
<dbReference type="Pfam" id="PF00419">
    <property type="entry name" value="Fimbrial"/>
    <property type="match status" value="1"/>
</dbReference>
<feature type="chain" id="PRO_5034332756" evidence="5">
    <location>
        <begin position="20"/>
        <end position="163"/>
    </location>
</feature>
<reference evidence="7" key="1">
    <citation type="submission" date="2017-12" db="EMBL/GenBank/DDBJ databases">
        <title>Genome sequencing and analysis.</title>
        <authorList>
            <person name="Huang Y.-T."/>
        </authorList>
    </citation>
    <scope>NUCLEOTIDE SEQUENCE</scope>
    <source>
        <strain evidence="7">VGH116</strain>
    </source>
</reference>
<evidence type="ECO:0000256" key="2">
    <source>
        <dbReference type="ARBA" id="ARBA00006671"/>
    </source>
</evidence>
<dbReference type="EMBL" id="PKLF01000011">
    <property type="protein sequence ID" value="MBE8613309.1"/>
    <property type="molecule type" value="Genomic_DNA"/>
</dbReference>
<dbReference type="Gene3D" id="2.60.40.1090">
    <property type="entry name" value="Fimbrial-type adhesion domain"/>
    <property type="match status" value="1"/>
</dbReference>
<evidence type="ECO:0000256" key="1">
    <source>
        <dbReference type="ARBA" id="ARBA00004561"/>
    </source>
</evidence>
<dbReference type="AlphaFoldDB" id="A0A8I0Q321"/>
<proteinExistence type="inferred from homology"/>
<feature type="domain" description="Fimbrial-type adhesion" evidence="6">
    <location>
        <begin position="31"/>
        <end position="162"/>
    </location>
</feature>
<dbReference type="GO" id="GO:0009289">
    <property type="term" value="C:pilus"/>
    <property type="evidence" value="ECO:0007669"/>
    <property type="project" value="UniProtKB-SubCell"/>
</dbReference>
<dbReference type="RefSeq" id="WP_046024146.1">
    <property type="nucleotide sequence ID" value="NZ_JAQSYV010000008.1"/>
</dbReference>
<keyword evidence="4" id="KW-0281">Fimbrium</keyword>
<dbReference type="InterPro" id="IPR008966">
    <property type="entry name" value="Adhesion_dom_sf"/>
</dbReference>
<evidence type="ECO:0000313" key="7">
    <source>
        <dbReference type="EMBL" id="MBE8613309.1"/>
    </source>
</evidence>
<comment type="subcellular location">
    <subcellularLocation>
        <location evidence="1">Fimbrium</location>
    </subcellularLocation>
</comment>
<dbReference type="InterPro" id="IPR000259">
    <property type="entry name" value="Adhesion_dom_fimbrial"/>
</dbReference>
<dbReference type="PANTHER" id="PTHR33420:SF3">
    <property type="entry name" value="FIMBRIAL SUBUNIT ELFA"/>
    <property type="match status" value="1"/>
</dbReference>
<dbReference type="PANTHER" id="PTHR33420">
    <property type="entry name" value="FIMBRIAL SUBUNIT ELFA-RELATED"/>
    <property type="match status" value="1"/>
</dbReference>
<sequence length="163" mass="18021">MRHLITALMLSCLALPVYAGTGVAHSSANIRITGRLQPPPPCKVNNNEEILVDFQRIQIKMLEKSDIRKDVDIPFVCEQDSENFKYFLTVDGPRAQFNNKLVKTNQNNVGFNIELAGVKLDLGKAQLVSSRHLTLTIVLTKNPNGDVTPGSFSGTGTVTMEYF</sequence>
<gene>
    <name evidence="7" type="ORF">CYG68_12970</name>
</gene>
<organism evidence="7 8">
    <name type="scientific">Morganella morganii</name>
    <name type="common">Proteus morganii</name>
    <dbReference type="NCBI Taxonomy" id="582"/>
    <lineage>
        <taxon>Bacteria</taxon>
        <taxon>Pseudomonadati</taxon>
        <taxon>Pseudomonadota</taxon>
        <taxon>Gammaproteobacteria</taxon>
        <taxon>Enterobacterales</taxon>
        <taxon>Morganellaceae</taxon>
        <taxon>Morganella</taxon>
    </lineage>
</organism>
<comment type="caution">
    <text evidence="7">The sequence shown here is derived from an EMBL/GenBank/DDBJ whole genome shotgun (WGS) entry which is preliminary data.</text>
</comment>
<name>A0A8I0Q321_MORMO</name>
<dbReference type="InterPro" id="IPR036937">
    <property type="entry name" value="Adhesion_dom_fimbrial_sf"/>
</dbReference>
<dbReference type="Proteomes" id="UP000650477">
    <property type="component" value="Unassembled WGS sequence"/>
</dbReference>
<evidence type="ECO:0000259" key="6">
    <source>
        <dbReference type="Pfam" id="PF00419"/>
    </source>
</evidence>
<dbReference type="SUPFAM" id="SSF49401">
    <property type="entry name" value="Bacterial adhesins"/>
    <property type="match status" value="1"/>
</dbReference>
<evidence type="ECO:0000256" key="5">
    <source>
        <dbReference type="SAM" id="SignalP"/>
    </source>
</evidence>
<protein>
    <submittedName>
        <fullName evidence="7">Fimbrial protein</fullName>
    </submittedName>
</protein>
<dbReference type="GO" id="GO:0043709">
    <property type="term" value="P:cell adhesion involved in single-species biofilm formation"/>
    <property type="evidence" value="ECO:0007669"/>
    <property type="project" value="TreeGrafter"/>
</dbReference>
<keyword evidence="3 5" id="KW-0732">Signal</keyword>
<evidence type="ECO:0000256" key="4">
    <source>
        <dbReference type="ARBA" id="ARBA00023263"/>
    </source>
</evidence>
<dbReference type="InterPro" id="IPR050263">
    <property type="entry name" value="Bact_Fimbrial_Adh_Pro"/>
</dbReference>
<evidence type="ECO:0000256" key="3">
    <source>
        <dbReference type="ARBA" id="ARBA00022729"/>
    </source>
</evidence>
<comment type="similarity">
    <text evidence="2">Belongs to the fimbrial protein family.</text>
</comment>
<feature type="signal peptide" evidence="5">
    <location>
        <begin position="1"/>
        <end position="19"/>
    </location>
</feature>